<dbReference type="EMBL" id="BTSX01000002">
    <property type="protein sequence ID" value="GMS86581.1"/>
    <property type="molecule type" value="Genomic_DNA"/>
</dbReference>
<reference evidence="1" key="1">
    <citation type="submission" date="2023-10" db="EMBL/GenBank/DDBJ databases">
        <title>Genome assembly of Pristionchus species.</title>
        <authorList>
            <person name="Yoshida K."/>
            <person name="Sommer R.J."/>
        </authorList>
    </citation>
    <scope>NUCLEOTIDE SEQUENCE</scope>
    <source>
        <strain evidence="1">RS0144</strain>
    </source>
</reference>
<accession>A0AAV5STU6</accession>
<dbReference type="AlphaFoldDB" id="A0AAV5STU6"/>
<gene>
    <name evidence="1" type="ORF">PENTCL1PPCAC_8756</name>
</gene>
<name>A0AAV5STU6_9BILA</name>
<dbReference type="SUPFAM" id="SSF53756">
    <property type="entry name" value="UDP-Glycosyltransferase/glycogen phosphorylase"/>
    <property type="match status" value="1"/>
</dbReference>
<evidence type="ECO:0008006" key="3">
    <source>
        <dbReference type="Google" id="ProtNLM"/>
    </source>
</evidence>
<evidence type="ECO:0000313" key="2">
    <source>
        <dbReference type="Proteomes" id="UP001432027"/>
    </source>
</evidence>
<protein>
    <recommendedName>
        <fullName evidence="3">Glucuronosyltransferase</fullName>
    </recommendedName>
</protein>
<feature type="non-terminal residue" evidence="1">
    <location>
        <position position="165"/>
    </location>
</feature>
<evidence type="ECO:0000313" key="1">
    <source>
        <dbReference type="EMBL" id="GMS86581.1"/>
    </source>
</evidence>
<feature type="non-terminal residue" evidence="1">
    <location>
        <position position="1"/>
    </location>
</feature>
<sequence>LKIAESRYRTNILRNVVNSPKEAAKVVSELPNDDKQRYKIAIFAPTMANSQVLWNKRVGEELMKAGHDVTIYMMHFFEKKNAKVDIDSRIRIVQVNGSYGLDGEALMSGQAKTAFHDIPMWHAESRELMTTFSELLWKSCGVFIKNKEFLAHVESSKYDIAFTHM</sequence>
<comment type="caution">
    <text evidence="1">The sequence shown here is derived from an EMBL/GenBank/DDBJ whole genome shotgun (WGS) entry which is preliminary data.</text>
</comment>
<organism evidence="1 2">
    <name type="scientific">Pristionchus entomophagus</name>
    <dbReference type="NCBI Taxonomy" id="358040"/>
    <lineage>
        <taxon>Eukaryota</taxon>
        <taxon>Metazoa</taxon>
        <taxon>Ecdysozoa</taxon>
        <taxon>Nematoda</taxon>
        <taxon>Chromadorea</taxon>
        <taxon>Rhabditida</taxon>
        <taxon>Rhabditina</taxon>
        <taxon>Diplogasteromorpha</taxon>
        <taxon>Diplogasteroidea</taxon>
        <taxon>Neodiplogasteridae</taxon>
        <taxon>Pristionchus</taxon>
    </lineage>
</organism>
<dbReference type="Proteomes" id="UP001432027">
    <property type="component" value="Unassembled WGS sequence"/>
</dbReference>
<proteinExistence type="predicted"/>
<keyword evidence="2" id="KW-1185">Reference proteome</keyword>